<dbReference type="InterPro" id="IPR014721">
    <property type="entry name" value="Ribsml_uS5_D2-typ_fold_subgr"/>
</dbReference>
<dbReference type="InterPro" id="IPR027065">
    <property type="entry name" value="Lon_Prtase"/>
</dbReference>
<dbReference type="InterPro" id="IPR036034">
    <property type="entry name" value="PDZ_sf"/>
</dbReference>
<dbReference type="Proteomes" id="UP000190935">
    <property type="component" value="Chromosome I"/>
</dbReference>
<protein>
    <submittedName>
        <fullName evidence="2">ATP-dependent protease</fullName>
    </submittedName>
</protein>
<dbReference type="GO" id="GO:0004176">
    <property type="term" value="F:ATP-dependent peptidase activity"/>
    <property type="evidence" value="ECO:0007669"/>
    <property type="project" value="InterPro"/>
</dbReference>
<dbReference type="InterPro" id="IPR020568">
    <property type="entry name" value="Ribosomal_Su5_D2-typ_SF"/>
</dbReference>
<dbReference type="EMBL" id="LT630287">
    <property type="protein sequence ID" value="SFV40764.1"/>
    <property type="molecule type" value="Genomic_DNA"/>
</dbReference>
<organism evidence="2 3">
    <name type="scientific">Ligilactobacillus acidipiscis</name>
    <dbReference type="NCBI Taxonomy" id="89059"/>
    <lineage>
        <taxon>Bacteria</taxon>
        <taxon>Bacillati</taxon>
        <taxon>Bacillota</taxon>
        <taxon>Bacilli</taxon>
        <taxon>Lactobacillales</taxon>
        <taxon>Lactobacillaceae</taxon>
        <taxon>Ligilactobacillus</taxon>
    </lineage>
</organism>
<dbReference type="InterPro" id="IPR001478">
    <property type="entry name" value="PDZ"/>
</dbReference>
<dbReference type="GO" id="GO:0030163">
    <property type="term" value="P:protein catabolic process"/>
    <property type="evidence" value="ECO:0007669"/>
    <property type="project" value="InterPro"/>
</dbReference>
<dbReference type="SUPFAM" id="SSF50156">
    <property type="entry name" value="PDZ domain-like"/>
    <property type="match status" value="1"/>
</dbReference>
<dbReference type="SUPFAM" id="SSF54211">
    <property type="entry name" value="Ribosomal protein S5 domain 2-like"/>
    <property type="match status" value="1"/>
</dbReference>
<dbReference type="RefSeq" id="WP_056971771.1">
    <property type="nucleotide sequence ID" value="NZ_DAIMTB010000004.1"/>
</dbReference>
<dbReference type="PANTHER" id="PTHR10046">
    <property type="entry name" value="ATP DEPENDENT LON PROTEASE FAMILY MEMBER"/>
    <property type="match status" value="1"/>
</dbReference>
<accession>A0A1K1KPG6</accession>
<dbReference type="AlphaFoldDB" id="A0A1K1KPG6"/>
<dbReference type="GO" id="GO:0006508">
    <property type="term" value="P:proteolysis"/>
    <property type="evidence" value="ECO:0007669"/>
    <property type="project" value="UniProtKB-KW"/>
</dbReference>
<feature type="domain" description="PDZ" evidence="1">
    <location>
        <begin position="113"/>
        <end position="187"/>
    </location>
</feature>
<dbReference type="InterPro" id="IPR008269">
    <property type="entry name" value="Lon_proteolytic"/>
</dbReference>
<dbReference type="Gene3D" id="3.30.230.10">
    <property type="match status" value="1"/>
</dbReference>
<dbReference type="GO" id="GO:0005524">
    <property type="term" value="F:ATP binding"/>
    <property type="evidence" value="ECO:0007669"/>
    <property type="project" value="InterPro"/>
</dbReference>
<evidence type="ECO:0000313" key="2">
    <source>
        <dbReference type="EMBL" id="SFV40764.1"/>
    </source>
</evidence>
<sequence>MNKKIKFKLWHLLAVSALLIALFLPLPVYIDAPGAAQDTSSYVKVKGHRDNTPGKFMLVYVKQVKATPVTWVLSFANKYADRVPAQQEVGNYSDKEMQRIQTYYMSSSIAEAKYRSLTMAGADVKRRYIGLYVMSVLKDSNFADKLRVGDVVTRVNGKHYNNSYEYIQAIKQISPDQKVRLTYLRGKKQKNTAGKLIRLPNSSRHGLGITLTDRVKTSSDVPITANMEGIGGPSAGLMLTLQMYTQLSHKDLLRGRQVAGTGTIESDGSVGQIGGIEQKVVSANKAKAEIFFAPNNQKLGKQDNYLVAKKTATEINSNMKIVPVKNVNQAVSYLQNNK</sequence>
<evidence type="ECO:0000313" key="3">
    <source>
        <dbReference type="Proteomes" id="UP000190935"/>
    </source>
</evidence>
<proteinExistence type="predicted"/>
<gene>
    <name evidence="2" type="ORF">LAC1533_1344</name>
</gene>
<dbReference type="KEGG" id="laca:LAC1533_1344"/>
<dbReference type="GeneID" id="95349440"/>
<keyword evidence="2" id="KW-0378">Hydrolase</keyword>
<name>A0A1K1KPG6_9LACO</name>
<keyword evidence="2" id="KW-0645">Protease</keyword>
<dbReference type="Pfam" id="PF05362">
    <property type="entry name" value="Lon_C"/>
    <property type="match status" value="1"/>
</dbReference>
<dbReference type="NCBIfam" id="NF041438">
    <property type="entry name" value="SepM_fam_S16"/>
    <property type="match status" value="1"/>
</dbReference>
<dbReference type="Pfam" id="PF13180">
    <property type="entry name" value="PDZ_2"/>
    <property type="match status" value="1"/>
</dbReference>
<reference evidence="3" key="1">
    <citation type="submission" date="2016-11" db="EMBL/GenBank/DDBJ databases">
        <authorList>
            <person name="Papadimitriou K."/>
        </authorList>
    </citation>
    <scope>NUCLEOTIDE SEQUENCE [LARGE SCALE GENOMIC DNA]</scope>
    <source>
        <strain evidence="3">ACA-DC 1533</strain>
    </source>
</reference>
<dbReference type="SMART" id="SM00228">
    <property type="entry name" value="PDZ"/>
    <property type="match status" value="1"/>
</dbReference>
<dbReference type="GO" id="GO:0004252">
    <property type="term" value="F:serine-type endopeptidase activity"/>
    <property type="evidence" value="ECO:0007669"/>
    <property type="project" value="InterPro"/>
</dbReference>
<evidence type="ECO:0000259" key="1">
    <source>
        <dbReference type="SMART" id="SM00228"/>
    </source>
</evidence>